<dbReference type="InterPro" id="IPR013022">
    <property type="entry name" value="Xyl_isomerase-like_TIM-brl"/>
</dbReference>
<gene>
    <name evidence="2" type="ORF">D0Y96_08170</name>
</gene>
<dbReference type="AlphaFoldDB" id="A0A372IQA3"/>
<reference evidence="2 3" key="1">
    <citation type="submission" date="2018-08" db="EMBL/GenBank/DDBJ databases">
        <title>Acidipila sp. 4G-K13, an acidobacterium isolated from forest soil.</title>
        <authorList>
            <person name="Gao Z.-H."/>
            <person name="Qiu L.-H."/>
        </authorList>
    </citation>
    <scope>NUCLEOTIDE SEQUENCE [LARGE SCALE GENOMIC DNA]</scope>
    <source>
        <strain evidence="2 3">4G-K13</strain>
    </source>
</reference>
<proteinExistence type="predicted"/>
<dbReference type="Pfam" id="PF01261">
    <property type="entry name" value="AP_endonuc_2"/>
    <property type="match status" value="1"/>
</dbReference>
<dbReference type="OrthoDB" id="9779184at2"/>
<dbReference type="EMBL" id="QVQT01000003">
    <property type="protein sequence ID" value="RFU16723.1"/>
    <property type="molecule type" value="Genomic_DNA"/>
</dbReference>
<keyword evidence="3" id="KW-1185">Reference proteome</keyword>
<sequence>MRLGVFTPLLSQLPLDKVLTKLRALDITTVELATGNYPGDTHCKLSMLDDAAALKAFQQTLKDHGTSISALSCHGNPLHPDPEKAKQAQEVSRQTILLAEKLGVSVVVDFSGCPGDSAHAKFPNWVTCPWPPEYLDILEWQWKEVVVPYWIKRAEFAAQHGVKIAIEMHPGFVVYSPETLLKLRSIAGPAIGCNYDPSHMFWQGIDPVAAIRVLGDAIFHVHAKDTQLYPANLPRTGVLDTKLYTDERNRGWIFRTCGYGHGAEWWKEFVSTLRMFGYDNVLSIEHEDSLLSPEEGLSKAARFLQEAVVREAPAAAWWI</sequence>
<dbReference type="SUPFAM" id="SSF51658">
    <property type="entry name" value="Xylose isomerase-like"/>
    <property type="match status" value="1"/>
</dbReference>
<keyword evidence="2" id="KW-0413">Isomerase</keyword>
<comment type="caution">
    <text evidence="2">The sequence shown here is derived from an EMBL/GenBank/DDBJ whole genome shotgun (WGS) entry which is preliminary data.</text>
</comment>
<evidence type="ECO:0000259" key="1">
    <source>
        <dbReference type="Pfam" id="PF01261"/>
    </source>
</evidence>
<name>A0A372IQA3_9BACT</name>
<dbReference type="RefSeq" id="WP_117298892.1">
    <property type="nucleotide sequence ID" value="NZ_QVQT02000003.1"/>
</dbReference>
<protein>
    <submittedName>
        <fullName evidence="2">Sugar phosphate isomerase/epimerase</fullName>
    </submittedName>
</protein>
<dbReference type="PANTHER" id="PTHR12110:SF21">
    <property type="entry name" value="XYLOSE ISOMERASE-LIKE TIM BARREL DOMAIN-CONTAINING PROTEIN"/>
    <property type="match status" value="1"/>
</dbReference>
<organism evidence="2 3">
    <name type="scientific">Paracidobacterium acidisoli</name>
    <dbReference type="NCBI Taxonomy" id="2303751"/>
    <lineage>
        <taxon>Bacteria</taxon>
        <taxon>Pseudomonadati</taxon>
        <taxon>Acidobacteriota</taxon>
        <taxon>Terriglobia</taxon>
        <taxon>Terriglobales</taxon>
        <taxon>Acidobacteriaceae</taxon>
        <taxon>Paracidobacterium</taxon>
    </lineage>
</organism>
<dbReference type="InterPro" id="IPR050312">
    <property type="entry name" value="IolE/XylAMocC-like"/>
</dbReference>
<evidence type="ECO:0000313" key="2">
    <source>
        <dbReference type="EMBL" id="RFU16723.1"/>
    </source>
</evidence>
<evidence type="ECO:0000313" key="3">
    <source>
        <dbReference type="Proteomes" id="UP000264702"/>
    </source>
</evidence>
<dbReference type="InterPro" id="IPR036237">
    <property type="entry name" value="Xyl_isomerase-like_sf"/>
</dbReference>
<dbReference type="PANTHER" id="PTHR12110">
    <property type="entry name" value="HYDROXYPYRUVATE ISOMERASE"/>
    <property type="match status" value="1"/>
</dbReference>
<feature type="domain" description="Xylose isomerase-like TIM barrel" evidence="1">
    <location>
        <begin position="21"/>
        <end position="306"/>
    </location>
</feature>
<dbReference type="Gene3D" id="3.20.20.150">
    <property type="entry name" value="Divalent-metal-dependent TIM barrel enzymes"/>
    <property type="match status" value="1"/>
</dbReference>
<dbReference type="Proteomes" id="UP000264702">
    <property type="component" value="Unassembled WGS sequence"/>
</dbReference>
<accession>A0A372IQA3</accession>
<dbReference type="GO" id="GO:0016853">
    <property type="term" value="F:isomerase activity"/>
    <property type="evidence" value="ECO:0007669"/>
    <property type="project" value="UniProtKB-KW"/>
</dbReference>